<keyword evidence="2" id="KW-0862">Zinc</keyword>
<reference evidence="4 5" key="1">
    <citation type="submission" date="2016-03" db="EMBL/GenBank/DDBJ databases">
        <authorList>
            <person name="Ploux O."/>
        </authorList>
    </citation>
    <scope>NUCLEOTIDE SEQUENCE [LARGE SCALE GENOMIC DNA]</scope>
    <source>
        <strain evidence="4 5">R0</strain>
    </source>
</reference>
<dbReference type="RefSeq" id="WP_061833954.1">
    <property type="nucleotide sequence ID" value="NZ_LUKE01000001.1"/>
</dbReference>
<proteinExistence type="predicted"/>
<keyword evidence="1" id="KW-0479">Metal-binding</keyword>
<feature type="domain" description="CMP/dCMP-type deaminase" evidence="3">
    <location>
        <begin position="143"/>
        <end position="259"/>
    </location>
</feature>
<keyword evidence="5" id="KW-1185">Reference proteome</keyword>
<dbReference type="PROSITE" id="PS51747">
    <property type="entry name" value="CYT_DCMP_DEAMINASES_2"/>
    <property type="match status" value="1"/>
</dbReference>
<protein>
    <recommendedName>
        <fullName evidence="3">CMP/dCMP-type deaminase domain-containing protein</fullName>
    </recommendedName>
</protein>
<dbReference type="EMBL" id="LUKE01000001">
    <property type="protein sequence ID" value="KYG66389.1"/>
    <property type="molecule type" value="Genomic_DNA"/>
</dbReference>
<dbReference type="OrthoDB" id="5291463at2"/>
<evidence type="ECO:0000313" key="4">
    <source>
        <dbReference type="EMBL" id="KYG66389.1"/>
    </source>
</evidence>
<evidence type="ECO:0000256" key="1">
    <source>
        <dbReference type="ARBA" id="ARBA00022723"/>
    </source>
</evidence>
<evidence type="ECO:0000256" key="2">
    <source>
        <dbReference type="ARBA" id="ARBA00022833"/>
    </source>
</evidence>
<dbReference type="InterPro" id="IPR016192">
    <property type="entry name" value="APOBEC/CMP_deaminase_Zn-bd"/>
</dbReference>
<dbReference type="InterPro" id="IPR016193">
    <property type="entry name" value="Cytidine_deaminase-like"/>
</dbReference>
<sequence>MNTQKRAEQIAFLLKIPGFALAFVEHQGVLYYSHFLETSIAPSSAVVKLLQGVFDQHVDLSFFILRNRIYSTLPLSEMCRGMLRVVAKRASEGILPRDHGLETNLQFQEVGVKDEVLFPTTKLSSENTQDLASVALMFARITQADQILLRLSEMASAVSRGKILHDYHRDIAAVLMGPEGDCLSYGLNSNALNKTLHAEVNLVHRLFKDRGVKIPKGSVLYSTHKPCKMCAGIIHDWSEDPRHVQVYYHHHEDGGLSRATALDKIGMQNQL</sequence>
<evidence type="ECO:0000259" key="3">
    <source>
        <dbReference type="PROSITE" id="PS51747"/>
    </source>
</evidence>
<name>A0A150WQ10_BDEBC</name>
<accession>A0A150WQ10</accession>
<dbReference type="Gene3D" id="3.40.140.10">
    <property type="entry name" value="Cytidine Deaminase, domain 2"/>
    <property type="match status" value="1"/>
</dbReference>
<dbReference type="PROSITE" id="PS00903">
    <property type="entry name" value="CYT_DCMP_DEAMINASES_1"/>
    <property type="match status" value="1"/>
</dbReference>
<dbReference type="InterPro" id="IPR025853">
    <property type="entry name" value="NH3ase_Bd3614-like"/>
</dbReference>
<dbReference type="Pfam" id="PF14439">
    <property type="entry name" value="Bd3614-deam"/>
    <property type="match status" value="1"/>
</dbReference>
<dbReference type="AlphaFoldDB" id="A0A150WQ10"/>
<evidence type="ECO:0000313" key="5">
    <source>
        <dbReference type="Proteomes" id="UP000075320"/>
    </source>
</evidence>
<dbReference type="Proteomes" id="UP000075320">
    <property type="component" value="Unassembled WGS sequence"/>
</dbReference>
<gene>
    <name evidence="4" type="ORF">AZI86_04870</name>
</gene>
<comment type="caution">
    <text evidence="4">The sequence shown here is derived from an EMBL/GenBank/DDBJ whole genome shotgun (WGS) entry which is preliminary data.</text>
</comment>
<dbReference type="InterPro" id="IPR002125">
    <property type="entry name" value="CMP_dCMP_dom"/>
</dbReference>
<dbReference type="SUPFAM" id="SSF53927">
    <property type="entry name" value="Cytidine deaminase-like"/>
    <property type="match status" value="1"/>
</dbReference>
<dbReference type="GO" id="GO:0008270">
    <property type="term" value="F:zinc ion binding"/>
    <property type="evidence" value="ECO:0007669"/>
    <property type="project" value="InterPro"/>
</dbReference>
<dbReference type="GO" id="GO:0016787">
    <property type="term" value="F:hydrolase activity"/>
    <property type="evidence" value="ECO:0007669"/>
    <property type="project" value="InterPro"/>
</dbReference>
<organism evidence="4 5">
    <name type="scientific">Bdellovibrio bacteriovorus</name>
    <dbReference type="NCBI Taxonomy" id="959"/>
    <lineage>
        <taxon>Bacteria</taxon>
        <taxon>Pseudomonadati</taxon>
        <taxon>Bdellovibrionota</taxon>
        <taxon>Bdellovibrionia</taxon>
        <taxon>Bdellovibrionales</taxon>
        <taxon>Pseudobdellovibrionaceae</taxon>
        <taxon>Bdellovibrio</taxon>
    </lineage>
</organism>